<sequence length="277" mass="31852">MASDLSLLNESFLHHSSEIPLSPTDSQHFPDSSSNFPSIFETIANHPFQPQPAPTPPSNLFPTPNPLLSLTSFSATREGIEDLDVLNTIGVTTEYTDYSRPNGLSVPDDGYMKSHVNPDFFFQPHSPSLLGSSNLQTQMSNFPEDLQFEERFPRSNTMQDDYCFGRLQRDAFYIDRAPAFRVEPYSAEERRERIHIYRSKRSKRNYNKVIKYECRKTQAESRARIHGKFARETAEIPEATSVHHLDEEVKENQLVDELHDEEDLHAVLRGFVKYKTP</sequence>
<dbReference type="EMBL" id="CM056816">
    <property type="protein sequence ID" value="KAJ8632655.1"/>
    <property type="molecule type" value="Genomic_DNA"/>
</dbReference>
<evidence type="ECO:0000313" key="2">
    <source>
        <dbReference type="Proteomes" id="UP001234297"/>
    </source>
</evidence>
<organism evidence="1 2">
    <name type="scientific">Persea americana</name>
    <name type="common">Avocado</name>
    <dbReference type="NCBI Taxonomy" id="3435"/>
    <lineage>
        <taxon>Eukaryota</taxon>
        <taxon>Viridiplantae</taxon>
        <taxon>Streptophyta</taxon>
        <taxon>Embryophyta</taxon>
        <taxon>Tracheophyta</taxon>
        <taxon>Spermatophyta</taxon>
        <taxon>Magnoliopsida</taxon>
        <taxon>Magnoliidae</taxon>
        <taxon>Laurales</taxon>
        <taxon>Lauraceae</taxon>
        <taxon>Persea</taxon>
    </lineage>
</organism>
<comment type="caution">
    <text evidence="1">The sequence shown here is derived from an EMBL/GenBank/DDBJ whole genome shotgun (WGS) entry which is preliminary data.</text>
</comment>
<gene>
    <name evidence="1" type="ORF">MRB53_025991</name>
</gene>
<accession>A0ACC2LGQ9</accession>
<evidence type="ECO:0000313" key="1">
    <source>
        <dbReference type="EMBL" id="KAJ8632655.1"/>
    </source>
</evidence>
<name>A0ACC2LGQ9_PERAE</name>
<keyword evidence="2" id="KW-1185">Reference proteome</keyword>
<proteinExistence type="predicted"/>
<dbReference type="Proteomes" id="UP001234297">
    <property type="component" value="Chromosome 8"/>
</dbReference>
<reference evidence="1 2" key="1">
    <citation type="journal article" date="2022" name="Hortic Res">
        <title>A haplotype resolved chromosomal level avocado genome allows analysis of novel avocado genes.</title>
        <authorList>
            <person name="Nath O."/>
            <person name="Fletcher S.J."/>
            <person name="Hayward A."/>
            <person name="Shaw L.M."/>
            <person name="Masouleh A.K."/>
            <person name="Furtado A."/>
            <person name="Henry R.J."/>
            <person name="Mitter N."/>
        </authorList>
    </citation>
    <scope>NUCLEOTIDE SEQUENCE [LARGE SCALE GENOMIC DNA]</scope>
    <source>
        <strain evidence="2">cv. Hass</strain>
    </source>
</reference>
<protein>
    <submittedName>
        <fullName evidence="1">Uncharacterized protein</fullName>
    </submittedName>
</protein>